<dbReference type="PROSITE" id="PS50297">
    <property type="entry name" value="ANK_REP_REGION"/>
    <property type="match status" value="3"/>
</dbReference>
<dbReference type="GO" id="GO:0007265">
    <property type="term" value="P:Ras protein signal transduction"/>
    <property type="evidence" value="ECO:0007669"/>
    <property type="project" value="TreeGrafter"/>
</dbReference>
<evidence type="ECO:0000313" key="8">
    <source>
        <dbReference type="Proteomes" id="UP001210925"/>
    </source>
</evidence>
<dbReference type="GO" id="GO:0005085">
    <property type="term" value="F:guanyl-nucleotide exchange factor activity"/>
    <property type="evidence" value="ECO:0007669"/>
    <property type="project" value="UniProtKB-KW"/>
</dbReference>
<feature type="domain" description="N-terminal Ras-GEF" evidence="6">
    <location>
        <begin position="967"/>
        <end position="1100"/>
    </location>
</feature>
<evidence type="ECO:0000256" key="2">
    <source>
        <dbReference type="PROSITE-ProRule" id="PRU00023"/>
    </source>
</evidence>
<dbReference type="EMBL" id="JADGKB010000087">
    <property type="protein sequence ID" value="KAJ3254360.1"/>
    <property type="molecule type" value="Genomic_DNA"/>
</dbReference>
<evidence type="ECO:0000259" key="5">
    <source>
        <dbReference type="PROSITE" id="PS50009"/>
    </source>
</evidence>
<dbReference type="InterPro" id="IPR023578">
    <property type="entry name" value="Ras_GEF_dom_sf"/>
</dbReference>
<reference evidence="7" key="1">
    <citation type="submission" date="2020-05" db="EMBL/GenBank/DDBJ databases">
        <title>Phylogenomic resolution of chytrid fungi.</title>
        <authorList>
            <person name="Stajich J.E."/>
            <person name="Amses K."/>
            <person name="Simmons R."/>
            <person name="Seto K."/>
            <person name="Myers J."/>
            <person name="Bonds A."/>
            <person name="Quandt C.A."/>
            <person name="Barry K."/>
            <person name="Liu P."/>
            <person name="Grigoriev I."/>
            <person name="Longcore J.E."/>
            <person name="James T.Y."/>
        </authorList>
    </citation>
    <scope>NUCLEOTIDE SEQUENCE</scope>
    <source>
        <strain evidence="7">PLAUS21</strain>
    </source>
</reference>
<dbReference type="SUPFAM" id="SSF48403">
    <property type="entry name" value="Ankyrin repeat"/>
    <property type="match status" value="1"/>
</dbReference>
<feature type="repeat" description="ANK" evidence="2">
    <location>
        <begin position="93"/>
        <end position="125"/>
    </location>
</feature>
<name>A0AAD5UD73_9FUNG</name>
<dbReference type="InterPro" id="IPR036964">
    <property type="entry name" value="RASGEF_cat_dom_sf"/>
</dbReference>
<feature type="repeat" description="ANK" evidence="2">
    <location>
        <begin position="283"/>
        <end position="311"/>
    </location>
</feature>
<dbReference type="Pfam" id="PF00617">
    <property type="entry name" value="RasGEF"/>
    <property type="match status" value="1"/>
</dbReference>
<keyword evidence="8" id="KW-1185">Reference proteome</keyword>
<dbReference type="Gene3D" id="1.25.40.20">
    <property type="entry name" value="Ankyrin repeat-containing domain"/>
    <property type="match status" value="2"/>
</dbReference>
<dbReference type="Gene3D" id="1.10.840.10">
    <property type="entry name" value="Ras guanine-nucleotide exchange factors catalytic domain"/>
    <property type="match status" value="1"/>
</dbReference>
<feature type="repeat" description="ANK" evidence="2">
    <location>
        <begin position="250"/>
        <end position="282"/>
    </location>
</feature>
<dbReference type="InterPro" id="IPR036770">
    <property type="entry name" value="Ankyrin_rpt-contain_sf"/>
</dbReference>
<dbReference type="PROSITE" id="PS50212">
    <property type="entry name" value="RASGEF_NTER"/>
    <property type="match status" value="1"/>
</dbReference>
<dbReference type="InterPro" id="IPR019804">
    <property type="entry name" value="Ras_G-nucl-exch_fac_CS"/>
</dbReference>
<dbReference type="CDD" id="cd06224">
    <property type="entry name" value="REM"/>
    <property type="match status" value="1"/>
</dbReference>
<evidence type="ECO:0000256" key="1">
    <source>
        <dbReference type="ARBA" id="ARBA00022658"/>
    </source>
</evidence>
<dbReference type="Pfam" id="PF25006">
    <property type="entry name" value="DUF7783"/>
    <property type="match status" value="1"/>
</dbReference>
<dbReference type="GO" id="GO:0005886">
    <property type="term" value="C:plasma membrane"/>
    <property type="evidence" value="ECO:0007669"/>
    <property type="project" value="TreeGrafter"/>
</dbReference>
<dbReference type="Proteomes" id="UP001210925">
    <property type="component" value="Unassembled WGS sequence"/>
</dbReference>
<dbReference type="InterPro" id="IPR001895">
    <property type="entry name" value="RASGEF_cat_dom"/>
</dbReference>
<organism evidence="7 8">
    <name type="scientific">Boothiomyces macroporosus</name>
    <dbReference type="NCBI Taxonomy" id="261099"/>
    <lineage>
        <taxon>Eukaryota</taxon>
        <taxon>Fungi</taxon>
        <taxon>Fungi incertae sedis</taxon>
        <taxon>Chytridiomycota</taxon>
        <taxon>Chytridiomycota incertae sedis</taxon>
        <taxon>Chytridiomycetes</taxon>
        <taxon>Rhizophydiales</taxon>
        <taxon>Terramycetaceae</taxon>
        <taxon>Boothiomyces</taxon>
    </lineage>
</organism>
<feature type="domain" description="Ras-GEF" evidence="5">
    <location>
        <begin position="1149"/>
        <end position="1417"/>
    </location>
</feature>
<feature type="region of interest" description="Disordered" evidence="4">
    <location>
        <begin position="475"/>
        <end position="504"/>
    </location>
</feature>
<sequence>MDKSAKWNFVKTSKRDTGPPKSNTSAPSIGVDLEKLKCPQSPEDEDKRCKKMMELCKVNSINEKEGNIDTVRLYCQKKAQNIFNSVNSPIDVNGNVPLHLTASQNDHVMTCLLLLKGADPNIANKSGVTPLSISQLMGFTQVANTLIQCGAVQEDGKKLQPLIKKKDESVTEDKIKSQDPALNFQALSGQFIVKSSKNAATEPVDVVGREMLVQSLELKIMALTDAAYMGYEQQLCAVLKPETIESSDEEGVTILMKAAYKGHLTLVEEILKRGSQVDTADNYGNTALVWAALGGKFRVVKILRAAGANVDGLVPKYKNEKLPIPKGQMTPLIAAVHSGYSTIIEYLINEKCDVNLRCGPGKGRSAIMVAAWSRRKQAVQLLLQNKAYVDPDVDYWLTRGILYLKKVCLERNAWIGTGVDTLPQKKELPIGTNASLTASQIRRQSLQDKLAFFTSEDSDIVNEISQMLSSRAGVDVSKLSPTTQEGPAPSKLRESSMSKKRNNGYRQGMNLEKIMGNNADEVLALAEHMPDHGTELDGLWIEVFQCIVQLVMAANKNIKHHYIAIAAKTIHCSAEIVRAIENIDKKAIGFGTKPESFCDTAVKAKIKELSRIISSEFPKQLMLSTRMAIGVWPPPDAVSEMIREAASLATHCRELVLLANTLGFFVKSDKKFEVNFTPFEGSKTEEEPVEKEKDSSLKGGLSYSEYKRQNDLKLIEEMSKRYDMGSRQSSTDVLNSDEKNTDAEFFASLDTLLKQFAGSVSELKQVHDQHFTEEFIKATSTVNAKADTIMEEILNFEVLKEFSDDAMIEEGDAQRLESSGVKLDVSEFPVPIKPFFKQAIEDVRNSAKVVMARGKIASAPWPPPNAATEMLQSTIPCVIAVKRLVVLAKESTVRLRHIGSEERRKRDAWRKECLANERVKQMFQMWESQVISETAPIFKKQISQLNVEELELLQDPVDGIVYDETGTFKKVKGGRLTKLVEVLCSHNPTPDEQFGPAFIMTHHSFSTSTELLDHLFKRYEITPPYGLNQRMFEIYLDKKVVQVRLKVCHVLLYWIQNHFEEDFVDNEYLILRFRDFVNKKVAPDFEHMAVQVLETLEKELEKSTMIPQPVTVNLEREKTFPKPILVSARFGYDPLAALQTDPRAFLEIDPIEMARQLTLVEYELFSKVQAYECLDQIWESRYKKEMALNKQNKPSQCKRHVPGSPNSNISKMIRHTNDFTFWIATCIVNNDTLKARLNCLKYFISLAQQCLELNNLTAVTTIVAGLTMGPVGRLHKTWGALEDKFPKLSEEYKALQELVSPKYQYANYRKCLKEMVPPAIPFLGVFLTDLTFCELGNPDFLPDSHFINFDKRRKVYFLIKEIQKFQQTPFGFAQVPQIQDFMRKLGDTRGSPVGWEEQTPIMNEDELYDKSLEVEPKEASSDDEEEEN</sequence>
<dbReference type="PROSITE" id="PS50088">
    <property type="entry name" value="ANK_REPEAT"/>
    <property type="match status" value="3"/>
</dbReference>
<dbReference type="Pfam" id="PF00023">
    <property type="entry name" value="Ank"/>
    <property type="match status" value="1"/>
</dbReference>
<proteinExistence type="predicted"/>
<keyword evidence="2" id="KW-0040">ANK repeat</keyword>
<dbReference type="PANTHER" id="PTHR23113">
    <property type="entry name" value="GUANINE NUCLEOTIDE EXCHANGE FACTOR"/>
    <property type="match status" value="1"/>
</dbReference>
<dbReference type="SMART" id="SM00248">
    <property type="entry name" value="ANK"/>
    <property type="match status" value="6"/>
</dbReference>
<feature type="region of interest" description="Disordered" evidence="4">
    <location>
        <begin position="1389"/>
        <end position="1428"/>
    </location>
</feature>
<accession>A0AAD5UD73</accession>
<dbReference type="SMART" id="SM00229">
    <property type="entry name" value="RasGEFN"/>
    <property type="match status" value="1"/>
</dbReference>
<keyword evidence="1 3" id="KW-0344">Guanine-nucleotide releasing factor</keyword>
<dbReference type="InterPro" id="IPR000651">
    <property type="entry name" value="Ras-like_Gua-exchang_fac_N"/>
</dbReference>
<gene>
    <name evidence="7" type="ORF">HK103_007242</name>
</gene>
<dbReference type="InterPro" id="IPR056685">
    <property type="entry name" value="DUF7783"/>
</dbReference>
<dbReference type="PANTHER" id="PTHR23113:SF368">
    <property type="entry name" value="CELL DIVISION CONTROL PROTEIN 25"/>
    <property type="match status" value="1"/>
</dbReference>
<dbReference type="SUPFAM" id="SSF48366">
    <property type="entry name" value="Ras GEF"/>
    <property type="match status" value="1"/>
</dbReference>
<protein>
    <submittedName>
        <fullName evidence="7">Uncharacterized protein</fullName>
    </submittedName>
</protein>
<dbReference type="CDD" id="cd00155">
    <property type="entry name" value="RasGEF"/>
    <property type="match status" value="1"/>
</dbReference>
<dbReference type="InterPro" id="IPR008937">
    <property type="entry name" value="Ras-like_GEF"/>
</dbReference>
<dbReference type="Gene3D" id="1.20.870.10">
    <property type="entry name" value="Son of sevenless (SoS) protein Chain: S domain 1"/>
    <property type="match status" value="1"/>
</dbReference>
<evidence type="ECO:0000313" key="7">
    <source>
        <dbReference type="EMBL" id="KAJ3254360.1"/>
    </source>
</evidence>
<feature type="region of interest" description="Disordered" evidence="4">
    <location>
        <begin position="1"/>
        <end position="31"/>
    </location>
</feature>
<dbReference type="PROSITE" id="PS50009">
    <property type="entry name" value="RASGEF_CAT"/>
    <property type="match status" value="1"/>
</dbReference>
<dbReference type="Pfam" id="PF12796">
    <property type="entry name" value="Ank_2"/>
    <property type="match status" value="2"/>
</dbReference>
<dbReference type="SMART" id="SM00147">
    <property type="entry name" value="RasGEF"/>
    <property type="match status" value="1"/>
</dbReference>
<dbReference type="Pfam" id="PF00618">
    <property type="entry name" value="RasGEF_N"/>
    <property type="match status" value="1"/>
</dbReference>
<comment type="caution">
    <text evidence="7">The sequence shown here is derived from an EMBL/GenBank/DDBJ whole genome shotgun (WGS) entry which is preliminary data.</text>
</comment>
<evidence type="ECO:0000256" key="4">
    <source>
        <dbReference type="SAM" id="MobiDB-lite"/>
    </source>
</evidence>
<dbReference type="InterPro" id="IPR002110">
    <property type="entry name" value="Ankyrin_rpt"/>
</dbReference>
<feature type="compositionally biased region" description="Basic and acidic residues" evidence="4">
    <location>
        <begin position="1408"/>
        <end position="1420"/>
    </location>
</feature>
<dbReference type="PROSITE" id="PS00720">
    <property type="entry name" value="RASGEF"/>
    <property type="match status" value="1"/>
</dbReference>
<evidence type="ECO:0000256" key="3">
    <source>
        <dbReference type="PROSITE-ProRule" id="PRU00168"/>
    </source>
</evidence>
<evidence type="ECO:0000259" key="6">
    <source>
        <dbReference type="PROSITE" id="PS50212"/>
    </source>
</evidence>